<name>Q7Z4E0_HUMAN</name>
<dbReference type="EMBL" id="AF173383">
    <property type="protein sequence ID" value="AAQ13624.1"/>
    <property type="molecule type" value="mRNA"/>
</dbReference>
<dbReference type="AlphaFoldDB" id="Q7Z4E0"/>
<organism evidence="1">
    <name type="scientific">Homo sapiens</name>
    <name type="common">Human</name>
    <dbReference type="NCBI Taxonomy" id="9606"/>
    <lineage>
        <taxon>Eukaryota</taxon>
        <taxon>Metazoa</taxon>
        <taxon>Chordata</taxon>
        <taxon>Craniata</taxon>
        <taxon>Vertebrata</taxon>
        <taxon>Euteleostomi</taxon>
        <taxon>Mammalia</taxon>
        <taxon>Eutheria</taxon>
        <taxon>Euarchontoglires</taxon>
        <taxon>Primates</taxon>
        <taxon>Haplorrhini</taxon>
        <taxon>Catarrhini</taxon>
        <taxon>Hominidae</taxon>
        <taxon>Homo</taxon>
    </lineage>
</organism>
<evidence type="ECO:0000313" key="1">
    <source>
        <dbReference type="EMBL" id="AAQ13624.1"/>
    </source>
</evidence>
<gene>
    <name evidence="1" type="primary">MST099</name>
</gene>
<proteinExistence type="evidence at transcript level"/>
<reference evidence="1" key="1">
    <citation type="submission" date="1999-07" db="EMBL/GenBank/DDBJ databases">
        <title>Homo sapiens normal aorta mRNA MST099.</title>
        <authorList>
            <person name="Zhao B."/>
            <person name="Tong Y.K."/>
            <person name="Xu H.S."/>
            <person name="Qin B.M."/>
            <person name="Liu B."/>
            <person name="Wang X.Y."/>
            <person name="Zhang Q."/>
            <person name="Song L."/>
            <person name="Gao Y."/>
            <person name="Zhang C.L."/>
            <person name="Ye J."/>
            <person name="Ji X.J."/>
            <person name="Liu B.H."/>
            <person name="Lu H."/>
            <person name="Chen J.Z."/>
            <person name="Cai M.Q."/>
            <person name="Zheng W.Y."/>
            <person name="Teng C.Y."/>
            <person name="Liu Q."/>
            <person name="Yu L.T."/>
            <person name="Lin J."/>
            <person name="Gong Q."/>
            <person name="Zhang A.M."/>
            <person name="Gao R.L."/>
            <person name="Hui R.T."/>
        </authorList>
    </citation>
    <scope>NUCLEOTIDE SEQUENCE</scope>
    <source>
        <tissue evidence="1">Aorta</tissue>
    </source>
</reference>
<accession>Q7Z4E0</accession>
<protein>
    <submittedName>
        <fullName evidence="1">MSTP099</fullName>
    </submittedName>
</protein>
<sequence length="59" mass="6797">MSPDCVSKSTNIISTIKYVLKSSCLCVQNTYLFPFLSICFCFPYLECQMFFSYLPICQS</sequence>